<dbReference type="EMBL" id="SGPM01000143">
    <property type="protein sequence ID" value="THH29032.1"/>
    <property type="molecule type" value="Genomic_DNA"/>
</dbReference>
<sequence length="405" mass="44153">MIIDKLPLPEDPTPTEAPPSYDTVESNPPRTSTYPTDAKSSNPYAPPPISPASPSSPGQSLQGKGSIARSSSSWFAFGHTARTAKEIRNTVLGVVRDVVQNTDSDVSSSLSILESCSAACRARDIPFGTILQEKSVEGHSPLYWAIVKRPAAENAPHGPDLLSNLMEMAAPLTQATISEIRLACLDTSDQTLFQQLRRSPAFAPLEGTDQILLGASVPPDDVDVEDIPGDEGAFTVSFRIVAFQKRMRVTKHIDLEFIARSRIWRLRFLIVENARSLNGKSYVKGKWLVVLSLLEHSPPTWIDSRLLIADPQTLLQQECSETTTSNPLCRKPSSKLKPTIELRIKTHTVQLQSAGSIDVGASLDDSLMGNSLQYEGSSYIHSDGSLHAKLEAKLVRNDSPDCIIC</sequence>
<feature type="region of interest" description="Disordered" evidence="1">
    <location>
        <begin position="1"/>
        <end position="66"/>
    </location>
</feature>
<evidence type="ECO:0000256" key="1">
    <source>
        <dbReference type="SAM" id="MobiDB-lite"/>
    </source>
</evidence>
<gene>
    <name evidence="2" type="ORF">EUX98_g5157</name>
</gene>
<name>A0A4S4MSA1_9APHY</name>
<proteinExistence type="predicted"/>
<organism evidence="2 3">
    <name type="scientific">Antrodiella citrinella</name>
    <dbReference type="NCBI Taxonomy" id="2447956"/>
    <lineage>
        <taxon>Eukaryota</taxon>
        <taxon>Fungi</taxon>
        <taxon>Dikarya</taxon>
        <taxon>Basidiomycota</taxon>
        <taxon>Agaricomycotina</taxon>
        <taxon>Agaricomycetes</taxon>
        <taxon>Polyporales</taxon>
        <taxon>Steccherinaceae</taxon>
        <taxon>Antrodiella</taxon>
    </lineage>
</organism>
<keyword evidence="3" id="KW-1185">Reference proteome</keyword>
<dbReference type="OrthoDB" id="2959034at2759"/>
<comment type="caution">
    <text evidence="2">The sequence shown here is derived from an EMBL/GenBank/DDBJ whole genome shotgun (WGS) entry which is preliminary data.</text>
</comment>
<evidence type="ECO:0000313" key="2">
    <source>
        <dbReference type="EMBL" id="THH29032.1"/>
    </source>
</evidence>
<evidence type="ECO:0000313" key="3">
    <source>
        <dbReference type="Proteomes" id="UP000308730"/>
    </source>
</evidence>
<accession>A0A4S4MSA1</accession>
<reference evidence="2 3" key="1">
    <citation type="submission" date="2019-02" db="EMBL/GenBank/DDBJ databases">
        <title>Genome sequencing of the rare red list fungi Antrodiella citrinella (Flaviporus citrinellus).</title>
        <authorList>
            <person name="Buettner E."/>
            <person name="Kellner H."/>
        </authorList>
    </citation>
    <scope>NUCLEOTIDE SEQUENCE [LARGE SCALE GENOMIC DNA]</scope>
    <source>
        <strain evidence="2 3">DSM 108506</strain>
    </source>
</reference>
<protein>
    <submittedName>
        <fullName evidence="2">Uncharacterized protein</fullName>
    </submittedName>
</protein>
<dbReference type="Proteomes" id="UP000308730">
    <property type="component" value="Unassembled WGS sequence"/>
</dbReference>
<dbReference type="AlphaFoldDB" id="A0A4S4MSA1"/>
<feature type="compositionally biased region" description="Polar residues" evidence="1">
    <location>
        <begin position="23"/>
        <end position="39"/>
    </location>
</feature>